<dbReference type="OrthoDB" id="5365845at2759"/>
<dbReference type="GO" id="GO:0072357">
    <property type="term" value="C:PTW/PP1 phosphatase complex"/>
    <property type="evidence" value="ECO:0007669"/>
    <property type="project" value="TreeGrafter"/>
</dbReference>
<dbReference type="GO" id="GO:0008157">
    <property type="term" value="F:protein phosphatase 1 binding"/>
    <property type="evidence" value="ECO:0007669"/>
    <property type="project" value="TreeGrafter"/>
</dbReference>
<protein>
    <submittedName>
        <fullName evidence="2">Uncharacterized protein</fullName>
    </submittedName>
</protein>
<feature type="compositionally biased region" description="Polar residues" evidence="1">
    <location>
        <begin position="109"/>
        <end position="120"/>
    </location>
</feature>
<organism evidence="2 3">
    <name type="scientific">Ascobolus immersus RN42</name>
    <dbReference type="NCBI Taxonomy" id="1160509"/>
    <lineage>
        <taxon>Eukaryota</taxon>
        <taxon>Fungi</taxon>
        <taxon>Dikarya</taxon>
        <taxon>Ascomycota</taxon>
        <taxon>Pezizomycotina</taxon>
        <taxon>Pezizomycetes</taxon>
        <taxon>Pezizales</taxon>
        <taxon>Ascobolaceae</taxon>
        <taxon>Ascobolus</taxon>
    </lineage>
</organism>
<feature type="compositionally biased region" description="Basic and acidic residues" evidence="1">
    <location>
        <begin position="541"/>
        <end position="579"/>
    </location>
</feature>
<feature type="region of interest" description="Disordered" evidence="1">
    <location>
        <begin position="425"/>
        <end position="483"/>
    </location>
</feature>
<reference evidence="2 3" key="1">
    <citation type="journal article" date="2018" name="Nat. Ecol. Evol.">
        <title>Pezizomycetes genomes reveal the molecular basis of ectomycorrhizal truffle lifestyle.</title>
        <authorList>
            <person name="Murat C."/>
            <person name="Payen T."/>
            <person name="Noel B."/>
            <person name="Kuo A."/>
            <person name="Morin E."/>
            <person name="Chen J."/>
            <person name="Kohler A."/>
            <person name="Krizsan K."/>
            <person name="Balestrini R."/>
            <person name="Da Silva C."/>
            <person name="Montanini B."/>
            <person name="Hainaut M."/>
            <person name="Levati E."/>
            <person name="Barry K.W."/>
            <person name="Belfiori B."/>
            <person name="Cichocki N."/>
            <person name="Clum A."/>
            <person name="Dockter R.B."/>
            <person name="Fauchery L."/>
            <person name="Guy J."/>
            <person name="Iotti M."/>
            <person name="Le Tacon F."/>
            <person name="Lindquist E.A."/>
            <person name="Lipzen A."/>
            <person name="Malagnac F."/>
            <person name="Mello A."/>
            <person name="Molinier V."/>
            <person name="Miyauchi S."/>
            <person name="Poulain J."/>
            <person name="Riccioni C."/>
            <person name="Rubini A."/>
            <person name="Sitrit Y."/>
            <person name="Splivallo R."/>
            <person name="Traeger S."/>
            <person name="Wang M."/>
            <person name="Zifcakova L."/>
            <person name="Wipf D."/>
            <person name="Zambonelli A."/>
            <person name="Paolocci F."/>
            <person name="Nowrousian M."/>
            <person name="Ottonello S."/>
            <person name="Baldrian P."/>
            <person name="Spatafora J.W."/>
            <person name="Henrissat B."/>
            <person name="Nagy L.G."/>
            <person name="Aury J.M."/>
            <person name="Wincker P."/>
            <person name="Grigoriev I.V."/>
            <person name="Bonfante P."/>
            <person name="Martin F.M."/>
        </authorList>
    </citation>
    <scope>NUCLEOTIDE SEQUENCE [LARGE SCALE GENOMIC DNA]</scope>
    <source>
        <strain evidence="2 3">RN42</strain>
    </source>
</reference>
<evidence type="ECO:0000256" key="1">
    <source>
        <dbReference type="SAM" id="MobiDB-lite"/>
    </source>
</evidence>
<feature type="compositionally biased region" description="Low complexity" evidence="1">
    <location>
        <begin position="525"/>
        <end position="536"/>
    </location>
</feature>
<dbReference type="AlphaFoldDB" id="A0A3N4HMQ0"/>
<dbReference type="EMBL" id="ML119773">
    <property type="protein sequence ID" value="RPA75019.1"/>
    <property type="molecule type" value="Genomic_DNA"/>
</dbReference>
<feature type="compositionally biased region" description="Low complexity" evidence="1">
    <location>
        <begin position="387"/>
        <end position="406"/>
    </location>
</feature>
<dbReference type="Proteomes" id="UP000275078">
    <property type="component" value="Unassembled WGS sequence"/>
</dbReference>
<keyword evidence="3" id="KW-1185">Reference proteome</keyword>
<evidence type="ECO:0000313" key="3">
    <source>
        <dbReference type="Proteomes" id="UP000275078"/>
    </source>
</evidence>
<evidence type="ECO:0000313" key="2">
    <source>
        <dbReference type="EMBL" id="RPA75019.1"/>
    </source>
</evidence>
<dbReference type="STRING" id="1160509.A0A3N4HMQ0"/>
<feature type="region of interest" description="Disordered" evidence="1">
    <location>
        <begin position="379"/>
        <end position="413"/>
    </location>
</feature>
<accession>A0A3N4HMQ0</accession>
<dbReference type="PANTHER" id="PTHR46557">
    <property type="entry name" value="SERINE/THREONINE-PROTEIN PHOSPHATASE 1 REGULATORY SUBUNIT 10-RELATED"/>
    <property type="match status" value="1"/>
</dbReference>
<feature type="region of interest" description="Disordered" evidence="1">
    <location>
        <begin position="521"/>
        <end position="622"/>
    </location>
</feature>
<feature type="compositionally biased region" description="Low complexity" evidence="1">
    <location>
        <begin position="469"/>
        <end position="478"/>
    </location>
</feature>
<dbReference type="PANTHER" id="PTHR46557:SF1">
    <property type="entry name" value="SERINE_THREONINE-PROTEIN PHOSPHATASE 1 REGULATORY SUBUNIT 10"/>
    <property type="match status" value="1"/>
</dbReference>
<feature type="compositionally biased region" description="Pro residues" evidence="1">
    <location>
        <begin position="429"/>
        <end position="455"/>
    </location>
</feature>
<feature type="compositionally biased region" description="Low complexity" evidence="1">
    <location>
        <begin position="581"/>
        <end position="590"/>
    </location>
</feature>
<feature type="region of interest" description="Disordered" evidence="1">
    <location>
        <begin position="54"/>
        <end position="202"/>
    </location>
</feature>
<proteinExistence type="predicted"/>
<feature type="region of interest" description="Disordered" evidence="1">
    <location>
        <begin position="323"/>
        <end position="347"/>
    </location>
</feature>
<name>A0A3N4HMQ0_ASCIM</name>
<dbReference type="GO" id="GO:0000785">
    <property type="term" value="C:chromatin"/>
    <property type="evidence" value="ECO:0007669"/>
    <property type="project" value="TreeGrafter"/>
</dbReference>
<gene>
    <name evidence="2" type="ORF">BJ508DRAFT_24778</name>
</gene>
<feature type="compositionally biased region" description="Basic residues" evidence="1">
    <location>
        <begin position="594"/>
        <end position="613"/>
    </location>
</feature>
<feature type="compositionally biased region" description="Basic and acidic residues" evidence="1">
    <location>
        <begin position="168"/>
        <end position="194"/>
    </location>
</feature>
<sequence length="622" mass="68261">MDIPYSRLEALKFVKARKVIAKKHPNSETLRLVDILLDKGKKLEGIKVDVPRQSAAAAASASLKRKPEDDANLSAAKKPTPHAPLIKAPQNVPKPSAPSAPIGLRPAGSATNVAPKQTTGFFKALKPVEKPAVTKPAQPLPSFKRQTAPPPPQQPSAPTTTFSSIFDQLKERQRKEEDAKSKQAADKAKPEEVKKVKKKKSVRWKMESELTEVKEFEVLEPEGEYYGGGSGMDHQWGDARSLDVSEGRDALNALKNRKMLEDEVDETIDWYQPIPLDTAEFYKRYPAGEKSPIKRFGKEMPKDDDAQVQKKREETVLAVLYFHEKDIPPSPAEPPEGETGIDEAPAYEPAPVVLPAASSGMPDLSKILAQFQQTAAASMAGANGPQKPAVSTPPVSTPAPAATASAPPKPEANPVDALLQSLAAMTQGAPPPPPPKIELPQFNIPPIPPPKPAEQPNPLASFLPGLLGGVSQPQQSAPPVAPDMAALFQSLNIPQPQGQQQQQQNNNILAGLLQTLNPAMASAWGQPQQQQYDYGQNMDWQRSRDDEDRGRNVREKVRERTGWSGDRDRDRDRDDHDKYGSSSNNNNNNNHRGNQGKHNFKDKKVRHHARWSKKPWTQKVNS</sequence>